<evidence type="ECO:0000259" key="5">
    <source>
        <dbReference type="Pfam" id="PF12766"/>
    </source>
</evidence>
<organism evidence="6 7">
    <name type="scientific">Candidatus Thermochlorobacter aerophilus</name>
    <dbReference type="NCBI Taxonomy" id="1868324"/>
    <lineage>
        <taxon>Bacteria</taxon>
        <taxon>Pseudomonadati</taxon>
        <taxon>Chlorobiota</taxon>
        <taxon>Chlorobiia</taxon>
        <taxon>Chlorobiales</taxon>
        <taxon>Candidatus Thermochlorobacteriaceae</taxon>
        <taxon>Candidatus Thermochlorobacter</taxon>
    </lineage>
</organism>
<dbReference type="SUPFAM" id="SSF50475">
    <property type="entry name" value="FMN-binding split barrel"/>
    <property type="match status" value="1"/>
</dbReference>
<reference evidence="6 7" key="1">
    <citation type="journal article" date="2011" name="ISME J.">
        <title>Community ecology of hot spring cyanobacterial mats: predominant populations and their functional potential.</title>
        <authorList>
            <person name="Klatt C.G."/>
            <person name="Wood J.M."/>
            <person name="Rusch D.B."/>
            <person name="Bateson M.M."/>
            <person name="Hamamura N."/>
            <person name="Heidelberg J.F."/>
            <person name="Grossman A.R."/>
            <person name="Bhaya D."/>
            <person name="Cohan F.M."/>
            <person name="Kuhl M."/>
            <person name="Bryant D.A."/>
            <person name="Ward D.M."/>
        </authorList>
    </citation>
    <scope>NUCLEOTIDE SEQUENCE [LARGE SCALE GENOMIC DNA]</scope>
    <source>
        <strain evidence="6">OS</strain>
    </source>
</reference>
<keyword evidence="2" id="KW-0285">Flavoprotein</keyword>
<dbReference type="Proteomes" id="UP000266389">
    <property type="component" value="Unassembled WGS sequence"/>
</dbReference>
<evidence type="ECO:0000256" key="2">
    <source>
        <dbReference type="ARBA" id="ARBA00022630"/>
    </source>
</evidence>
<feature type="domain" description="Pyridoxamine 5'-phosphate oxidase Alr4036 family FMN-binding" evidence="5">
    <location>
        <begin position="18"/>
        <end position="103"/>
    </location>
</feature>
<dbReference type="EMBL" id="PHFL01000039">
    <property type="protein sequence ID" value="RFM24578.1"/>
    <property type="molecule type" value="Genomic_DNA"/>
</dbReference>
<dbReference type="Gene3D" id="2.30.110.10">
    <property type="entry name" value="Electron Transport, Fmn-binding Protein, Chain A"/>
    <property type="match status" value="1"/>
</dbReference>
<dbReference type="InterPro" id="IPR012349">
    <property type="entry name" value="Split_barrel_FMN-bd"/>
</dbReference>
<accession>A0A395M2Y5</accession>
<dbReference type="AlphaFoldDB" id="A0A395M2Y5"/>
<sequence>MAETLTLESLDIILEEAWQLLQQAVKDRRHPMHLGTFATVRNGMPEVRTVVLRGVCKDARQLFCHTDIRSAKIGDLRTNPNCAWLFYHPELKIQLRFVGKATVWHQTPLSEERWQRTQLMSRRCYATLLPPGTLVSEPTSGLPDYLIERSPTEEESEIGKENFAVVETKVHALDWLRLDAKGHRRAKFEWENEQLSASWAIP</sequence>
<evidence type="ECO:0000313" key="6">
    <source>
        <dbReference type="EMBL" id="RFM24578.1"/>
    </source>
</evidence>
<evidence type="ECO:0000256" key="4">
    <source>
        <dbReference type="ARBA" id="ARBA00023002"/>
    </source>
</evidence>
<dbReference type="GO" id="GO:0010181">
    <property type="term" value="F:FMN binding"/>
    <property type="evidence" value="ECO:0007669"/>
    <property type="project" value="InterPro"/>
</dbReference>
<comment type="cofactor">
    <cofactor evidence="1">
        <name>FMN</name>
        <dbReference type="ChEBI" id="CHEBI:58210"/>
    </cofactor>
</comment>
<protein>
    <submittedName>
        <fullName evidence="6">Flavin-binding protein</fullName>
    </submittedName>
</protein>
<dbReference type="PANTHER" id="PTHR10851:SF3">
    <property type="entry name" value="PYRIDOXINE_PYRIDOXAMINE 5'-PHOSPHATE OXIDASE 2"/>
    <property type="match status" value="1"/>
</dbReference>
<gene>
    <name evidence="6" type="ORF">D0433_06230</name>
</gene>
<proteinExistence type="predicted"/>
<dbReference type="GO" id="GO:0004733">
    <property type="term" value="F:pyridoxamine phosphate oxidase activity"/>
    <property type="evidence" value="ECO:0007669"/>
    <property type="project" value="InterPro"/>
</dbReference>
<dbReference type="InterPro" id="IPR024624">
    <property type="entry name" value="Pyridox_Oxase_Alr4036_FMN-bd"/>
</dbReference>
<dbReference type="InterPro" id="IPR000659">
    <property type="entry name" value="Pyridox_Oxase"/>
</dbReference>
<keyword evidence="4" id="KW-0560">Oxidoreductase</keyword>
<dbReference type="Pfam" id="PF12766">
    <property type="entry name" value="Pyridox_oxase_2"/>
    <property type="match status" value="1"/>
</dbReference>
<comment type="caution">
    <text evidence="6">The sequence shown here is derived from an EMBL/GenBank/DDBJ whole genome shotgun (WGS) entry which is preliminary data.</text>
</comment>
<dbReference type="PANTHER" id="PTHR10851">
    <property type="entry name" value="PYRIDOXINE-5-PHOSPHATE OXIDASE"/>
    <property type="match status" value="1"/>
</dbReference>
<name>A0A395M2Y5_9BACT</name>
<evidence type="ECO:0000256" key="3">
    <source>
        <dbReference type="ARBA" id="ARBA00022643"/>
    </source>
</evidence>
<evidence type="ECO:0000313" key="7">
    <source>
        <dbReference type="Proteomes" id="UP000266389"/>
    </source>
</evidence>
<keyword evidence="3" id="KW-0288">FMN</keyword>
<evidence type="ECO:0000256" key="1">
    <source>
        <dbReference type="ARBA" id="ARBA00001917"/>
    </source>
</evidence>
<dbReference type="GO" id="GO:0008615">
    <property type="term" value="P:pyridoxine biosynthetic process"/>
    <property type="evidence" value="ECO:0007669"/>
    <property type="project" value="InterPro"/>
</dbReference>